<sequence length="51" mass="5830">MFYLSTGFVPSALSFGEPDVKFSRLLKIFSLREALHALILRKKCNAILMKK</sequence>
<dbReference type="EMBL" id="EU979514">
    <property type="protein sequence ID" value="ACH48217.1"/>
    <property type="molecule type" value="mRNA"/>
</dbReference>
<organism evidence="1">
    <name type="scientific">Cyriopagopus schmidti</name>
    <name type="common">Chinese bird spider</name>
    <name type="synonym">Haplopelma schmidti</name>
    <dbReference type="NCBI Taxonomy" id="29017"/>
    <lineage>
        <taxon>Eukaryota</taxon>
        <taxon>Metazoa</taxon>
        <taxon>Ecdysozoa</taxon>
        <taxon>Arthropoda</taxon>
        <taxon>Chelicerata</taxon>
        <taxon>Arachnida</taxon>
        <taxon>Araneae</taxon>
        <taxon>Mygalomorphae</taxon>
        <taxon>Avicularoidea</taxon>
        <taxon>Theraphosidae</taxon>
        <taxon>Cyriopagopus</taxon>
    </lineage>
</organism>
<protein>
    <submittedName>
        <fullName evidence="1">Cytochrome P450</fullName>
    </submittedName>
</protein>
<proteinExistence type="evidence at transcript level"/>
<name>B5M6G3_CYRSC</name>
<dbReference type="AlphaFoldDB" id="B5M6G3"/>
<reference evidence="1" key="1">
    <citation type="submission" date="2008-07" db="EMBL/GenBank/DDBJ databases">
        <title>Venomics of the spider Ornithoctonus huwena based on transcriptomic versus proteomic analysis.</title>
        <authorList>
            <person name="Jiang L."/>
            <person name="Peng L."/>
            <person name="Liang S."/>
        </authorList>
    </citation>
    <scope>NUCLEOTIDE SEQUENCE</scope>
</reference>
<evidence type="ECO:0000313" key="1">
    <source>
        <dbReference type="EMBL" id="ACH48217.1"/>
    </source>
</evidence>
<accession>B5M6G3</accession>